<dbReference type="Gene3D" id="1.10.150.130">
    <property type="match status" value="1"/>
</dbReference>
<feature type="domain" description="Tyr recombinase" evidence="6">
    <location>
        <begin position="197"/>
        <end position="371"/>
    </location>
</feature>
<dbReference type="GO" id="GO:0006310">
    <property type="term" value="P:DNA recombination"/>
    <property type="evidence" value="ECO:0007669"/>
    <property type="project" value="UniProtKB-KW"/>
</dbReference>
<evidence type="ECO:0000256" key="2">
    <source>
        <dbReference type="ARBA" id="ARBA00022908"/>
    </source>
</evidence>
<evidence type="ECO:0000259" key="7">
    <source>
        <dbReference type="PROSITE" id="PS51900"/>
    </source>
</evidence>
<dbReference type="InterPro" id="IPR038488">
    <property type="entry name" value="Integrase_DNA-bd_sf"/>
</dbReference>
<dbReference type="PANTHER" id="PTHR30629:SF2">
    <property type="entry name" value="PROPHAGE INTEGRASE INTS-RELATED"/>
    <property type="match status" value="1"/>
</dbReference>
<evidence type="ECO:0000256" key="5">
    <source>
        <dbReference type="PROSITE-ProRule" id="PRU01248"/>
    </source>
</evidence>
<dbReference type="EMBL" id="LHZU01000118">
    <property type="protein sequence ID" value="KXV60204.1"/>
    <property type="molecule type" value="Genomic_DNA"/>
</dbReference>
<dbReference type="CDD" id="cd00801">
    <property type="entry name" value="INT_P4_C"/>
    <property type="match status" value="1"/>
</dbReference>
<dbReference type="Gene3D" id="1.10.443.10">
    <property type="entry name" value="Intergrase catalytic core"/>
    <property type="match status" value="1"/>
</dbReference>
<keyword evidence="2" id="KW-0229">DNA integration</keyword>
<evidence type="ECO:0000259" key="6">
    <source>
        <dbReference type="PROSITE" id="PS51898"/>
    </source>
</evidence>
<dbReference type="AlphaFoldDB" id="A0A149U411"/>
<dbReference type="InterPro" id="IPR025166">
    <property type="entry name" value="Integrase_DNA_bind_dom"/>
</dbReference>
<dbReference type="Pfam" id="PF13356">
    <property type="entry name" value="Arm-DNA-bind_3"/>
    <property type="match status" value="1"/>
</dbReference>
<dbReference type="InterPro" id="IPR002104">
    <property type="entry name" value="Integrase_catalytic"/>
</dbReference>
<dbReference type="Gene3D" id="3.30.160.390">
    <property type="entry name" value="Integrase, DNA-binding domain"/>
    <property type="match status" value="1"/>
</dbReference>
<evidence type="ECO:0000256" key="4">
    <source>
        <dbReference type="ARBA" id="ARBA00023172"/>
    </source>
</evidence>
<evidence type="ECO:0000256" key="3">
    <source>
        <dbReference type="ARBA" id="ARBA00023125"/>
    </source>
</evidence>
<dbReference type="Proteomes" id="UP000075360">
    <property type="component" value="Unassembled WGS sequence"/>
</dbReference>
<dbReference type="PROSITE" id="PS51898">
    <property type="entry name" value="TYR_RECOMBINASE"/>
    <property type="match status" value="1"/>
</dbReference>
<dbReference type="PANTHER" id="PTHR30629">
    <property type="entry name" value="PROPHAGE INTEGRASE"/>
    <property type="match status" value="1"/>
</dbReference>
<dbReference type="PATRIC" id="fig|446692.4.peg.1512"/>
<dbReference type="Pfam" id="PF22022">
    <property type="entry name" value="Phage_int_M"/>
    <property type="match status" value="1"/>
</dbReference>
<dbReference type="OrthoDB" id="7298605at2"/>
<dbReference type="SUPFAM" id="SSF56349">
    <property type="entry name" value="DNA breaking-rejoining enzymes"/>
    <property type="match status" value="1"/>
</dbReference>
<reference evidence="8 9" key="1">
    <citation type="submission" date="2015-06" db="EMBL/GenBank/DDBJ databases">
        <title>Improved classification and identification of acetic acid bacteria using matrix-assisted laser desorption/ionization time-of-flight mass spectrometry; Gluconobacter nephelii and Gluconobacter uchimurae are later heterotypic synonyms of Gluconobacter japonicus and Gluconobacter oxydans, respectively.</title>
        <authorList>
            <person name="Li L."/>
            <person name="Cleenwerck I."/>
            <person name="De Vuyst L."/>
            <person name="Vandamme P."/>
        </authorList>
    </citation>
    <scope>NUCLEOTIDE SEQUENCE [LARGE SCALE GENOMIC DNA]</scope>
    <source>
        <strain evidence="8 9">LMG 23690</strain>
    </source>
</reference>
<name>A0A149U411_9PROT</name>
<sequence>MGRLSATSVKATKEPGRYGDGDGLYLVVTPSGSKSWVCRVQKNGKRRDIGLGSVKKVPLALARERAVKTRMQVEVGIDPVSERRKEAGIPTFREAVSLVFAENKASWKNQKHRAQWLSTLERYAFPIIGDLSISELDGHHARDVVAPIWLEKPETARRVRQRIGSVVDWAIGKGYRTLPLPLAAMDKSLPRIKSKPVHHAALPYVEVPQFLSYLQGGDSIGRLALSVLILTATRSGEVRGATWDEIDFENALWTIPAERMKAGREHVIPLSPSVLALLQKAATYREARSPLVFPGQRGAKPLSDMTLTKICRDAKIEAVPHGFRSSFRDWVAEETTFDGDIAEMALAHAIGNKVEAAYRRGNLLEKRRVMMNAWGDYASGTAENADHA</sequence>
<dbReference type="PROSITE" id="PS51900">
    <property type="entry name" value="CB"/>
    <property type="match status" value="1"/>
</dbReference>
<accession>A0A149U411</accession>
<evidence type="ECO:0000313" key="8">
    <source>
        <dbReference type="EMBL" id="KXV60204.1"/>
    </source>
</evidence>
<dbReference type="InterPro" id="IPR053876">
    <property type="entry name" value="Phage_int_M"/>
</dbReference>
<dbReference type="InterPro" id="IPR010998">
    <property type="entry name" value="Integrase_recombinase_N"/>
</dbReference>
<dbReference type="RefSeq" id="WP_061471127.1">
    <property type="nucleotide sequence ID" value="NZ_LHZU01000118.1"/>
</dbReference>
<keyword evidence="3 5" id="KW-0238">DNA-binding</keyword>
<dbReference type="GO" id="GO:0003677">
    <property type="term" value="F:DNA binding"/>
    <property type="evidence" value="ECO:0007669"/>
    <property type="project" value="UniProtKB-UniRule"/>
</dbReference>
<dbReference type="Pfam" id="PF00589">
    <property type="entry name" value="Phage_integrase"/>
    <property type="match status" value="1"/>
</dbReference>
<dbReference type="InterPro" id="IPR044068">
    <property type="entry name" value="CB"/>
</dbReference>
<dbReference type="InterPro" id="IPR011010">
    <property type="entry name" value="DNA_brk_join_enz"/>
</dbReference>
<protein>
    <submittedName>
        <fullName evidence="8">Integrase</fullName>
    </submittedName>
</protein>
<dbReference type="InterPro" id="IPR013762">
    <property type="entry name" value="Integrase-like_cat_sf"/>
</dbReference>
<proteinExistence type="inferred from homology"/>
<feature type="domain" description="Core-binding (CB)" evidence="7">
    <location>
        <begin position="90"/>
        <end position="171"/>
    </location>
</feature>
<evidence type="ECO:0000313" key="9">
    <source>
        <dbReference type="Proteomes" id="UP000075360"/>
    </source>
</evidence>
<comment type="caution">
    <text evidence="8">The sequence shown here is derived from an EMBL/GenBank/DDBJ whole genome shotgun (WGS) entry which is preliminary data.</text>
</comment>
<keyword evidence="4" id="KW-0233">DNA recombination</keyword>
<dbReference type="InterPro" id="IPR050808">
    <property type="entry name" value="Phage_Integrase"/>
</dbReference>
<gene>
    <name evidence="8" type="ORF">AD948_06115</name>
</gene>
<comment type="similarity">
    <text evidence="1">Belongs to the 'phage' integrase family.</text>
</comment>
<dbReference type="GO" id="GO:0015074">
    <property type="term" value="P:DNA integration"/>
    <property type="evidence" value="ECO:0007669"/>
    <property type="project" value="UniProtKB-KW"/>
</dbReference>
<evidence type="ECO:0000256" key="1">
    <source>
        <dbReference type="ARBA" id="ARBA00008857"/>
    </source>
</evidence>
<organism evidence="8 9">
    <name type="scientific">Acetobacter senegalensis</name>
    <dbReference type="NCBI Taxonomy" id="446692"/>
    <lineage>
        <taxon>Bacteria</taxon>
        <taxon>Pseudomonadati</taxon>
        <taxon>Pseudomonadota</taxon>
        <taxon>Alphaproteobacteria</taxon>
        <taxon>Acetobacterales</taxon>
        <taxon>Acetobacteraceae</taxon>
        <taxon>Acetobacter</taxon>
    </lineage>
</organism>